<keyword evidence="2" id="KW-1185">Reference proteome</keyword>
<gene>
    <name evidence="1" type="ORF">H9L10_11705</name>
</gene>
<dbReference type="EMBL" id="CP060712">
    <property type="protein sequence ID" value="QNN48928.1"/>
    <property type="molecule type" value="Genomic_DNA"/>
</dbReference>
<dbReference type="AlphaFoldDB" id="A0A7G9R003"/>
<name>A0A7G9R003_9MICO</name>
<evidence type="ECO:0000313" key="1">
    <source>
        <dbReference type="EMBL" id="QNN48928.1"/>
    </source>
</evidence>
<accession>A0A7G9R003</accession>
<dbReference type="RefSeq" id="WP_166104820.1">
    <property type="nucleotide sequence ID" value="NZ_BMMY01000010.1"/>
</dbReference>
<dbReference type="KEGG" id="pei:H9L10_11705"/>
<organism evidence="1 2">
    <name type="scientific">Phycicoccus endophyticus</name>
    <dbReference type="NCBI Taxonomy" id="1690220"/>
    <lineage>
        <taxon>Bacteria</taxon>
        <taxon>Bacillati</taxon>
        <taxon>Actinomycetota</taxon>
        <taxon>Actinomycetes</taxon>
        <taxon>Micrococcales</taxon>
        <taxon>Intrasporangiaceae</taxon>
        <taxon>Phycicoccus</taxon>
    </lineage>
</organism>
<protein>
    <submittedName>
        <fullName evidence="1">Uncharacterized protein</fullName>
    </submittedName>
</protein>
<reference evidence="1 2" key="1">
    <citation type="submission" date="2020-08" db="EMBL/GenBank/DDBJ databases">
        <title>Genome sequence of Phycicoccus endophyticus JCM 31784T.</title>
        <authorList>
            <person name="Hyun D.-W."/>
            <person name="Bae J.-W."/>
        </authorList>
    </citation>
    <scope>NUCLEOTIDE SEQUENCE [LARGE SCALE GENOMIC DNA]</scope>
    <source>
        <strain evidence="1 2">JCM 31784</strain>
    </source>
</reference>
<dbReference type="Proteomes" id="UP000515976">
    <property type="component" value="Chromosome"/>
</dbReference>
<evidence type="ECO:0000313" key="2">
    <source>
        <dbReference type="Proteomes" id="UP000515976"/>
    </source>
</evidence>
<proteinExistence type="predicted"/>
<sequence>MNGGEPLDHPSVQKYPDSPTVEVRVGGILYRVPTQRGPDEAVPVPVRDLAQAMAAVAQFAALLELAMVDDEQATWGGRAVTRGTSEGAPTTRPELVLSLQRLSRRLRAALPYW</sequence>